<accession>A0A5B0VPY3</accession>
<sequence>MAESWLVNLKTTTPEAGWQLAVKMSRTSIEILQPSEKIRNKIKVIYEDDAESLIAFSQLIAMNFQTVAAANRYWQEMTDDASGTTD</sequence>
<keyword evidence="1" id="KW-0575">Peroxidase</keyword>
<organism evidence="1 2">
    <name type="scientific">Rhizobium tropici</name>
    <dbReference type="NCBI Taxonomy" id="398"/>
    <lineage>
        <taxon>Bacteria</taxon>
        <taxon>Pseudomonadati</taxon>
        <taxon>Pseudomonadota</taxon>
        <taxon>Alphaproteobacteria</taxon>
        <taxon>Hyphomicrobiales</taxon>
        <taxon>Rhizobiaceae</taxon>
        <taxon>Rhizobium/Agrobacterium group</taxon>
        <taxon>Rhizobium</taxon>
    </lineage>
</organism>
<dbReference type="InterPro" id="IPR021111">
    <property type="entry name" value="Hexamer_Tyr-coord_heme_pr_HTHP"/>
</dbReference>
<dbReference type="InterPro" id="IPR038125">
    <property type="entry name" value="HTHP_sf"/>
</dbReference>
<dbReference type="Pfam" id="PF11534">
    <property type="entry name" value="HTHP"/>
    <property type="match status" value="1"/>
</dbReference>
<dbReference type="AlphaFoldDB" id="A0A5B0VPY3"/>
<gene>
    <name evidence="1" type="ORF">FP026_28210</name>
</gene>
<dbReference type="OrthoDB" id="72286at2"/>
<dbReference type="GO" id="GO:0004601">
    <property type="term" value="F:peroxidase activity"/>
    <property type="evidence" value="ECO:0007669"/>
    <property type="project" value="UniProtKB-KW"/>
</dbReference>
<evidence type="ECO:0000313" key="2">
    <source>
        <dbReference type="Proteomes" id="UP000323608"/>
    </source>
</evidence>
<proteinExistence type="predicted"/>
<dbReference type="EMBL" id="VNIP01000017">
    <property type="protein sequence ID" value="KAA1176523.1"/>
    <property type="molecule type" value="Genomic_DNA"/>
</dbReference>
<reference evidence="1 2" key="1">
    <citation type="submission" date="2019-07" db="EMBL/GenBank/DDBJ databases">
        <title>The Draft Genome Sequence of Rhizobium tropici SARCC-755 Associated with Superior Nodulation on Pigeonpea (Cajanus cajan (L.) Millsp.).</title>
        <authorList>
            <person name="Bopape F.L."/>
            <person name="Hassen A.I."/>
            <person name="Swanevelder Z.H."/>
            <person name="Gwata E.T."/>
        </authorList>
    </citation>
    <scope>NUCLEOTIDE SEQUENCE [LARGE SCALE GENOMIC DNA]</scope>
    <source>
        <strain evidence="1 2">SARCC-755</strain>
    </source>
</reference>
<comment type="caution">
    <text evidence="1">The sequence shown here is derived from an EMBL/GenBank/DDBJ whole genome shotgun (WGS) entry which is preliminary data.</text>
</comment>
<dbReference type="Proteomes" id="UP000323608">
    <property type="component" value="Unassembled WGS sequence"/>
</dbReference>
<dbReference type="RefSeq" id="WP_149637867.1">
    <property type="nucleotide sequence ID" value="NZ_VNIP01000017.1"/>
</dbReference>
<evidence type="ECO:0000313" key="1">
    <source>
        <dbReference type="EMBL" id="KAA1176523.1"/>
    </source>
</evidence>
<keyword evidence="1" id="KW-0560">Oxidoreductase</keyword>
<dbReference type="Gene3D" id="6.10.80.10">
    <property type="entry name" value="Hexameric tyrosine-coordinated heme protein (HTHP)"/>
    <property type="match status" value="1"/>
</dbReference>
<name>A0A5B0VPY3_RHITR</name>
<protein>
    <submittedName>
        <fullName evidence="1">Peroxidase</fullName>
    </submittedName>
</protein>